<comment type="caution">
    <text evidence="2">The sequence shown here is derived from an EMBL/GenBank/DDBJ whole genome shotgun (WGS) entry which is preliminary data.</text>
</comment>
<name>A0ABW0N4F4_9ACTN</name>
<dbReference type="PANTHER" id="PTHR43433:SF5">
    <property type="entry name" value="AB HYDROLASE-1 DOMAIN-CONTAINING PROTEIN"/>
    <property type="match status" value="1"/>
</dbReference>
<gene>
    <name evidence="2" type="ORF">ACFPKY_15940</name>
</gene>
<evidence type="ECO:0000313" key="2">
    <source>
        <dbReference type="EMBL" id="MFC5494608.1"/>
    </source>
</evidence>
<dbReference type="RefSeq" id="WP_345170586.1">
    <property type="nucleotide sequence ID" value="NZ_BAABFQ010000001.1"/>
</dbReference>
<dbReference type="Pfam" id="PF00561">
    <property type="entry name" value="Abhydrolase_1"/>
    <property type="match status" value="1"/>
</dbReference>
<dbReference type="PANTHER" id="PTHR43433">
    <property type="entry name" value="HYDROLASE, ALPHA/BETA FOLD FAMILY PROTEIN"/>
    <property type="match status" value="1"/>
</dbReference>
<dbReference type="InterPro" id="IPR000073">
    <property type="entry name" value="AB_hydrolase_1"/>
</dbReference>
<reference evidence="3" key="1">
    <citation type="journal article" date="2019" name="Int. J. Syst. Evol. Microbiol.">
        <title>The Global Catalogue of Microorganisms (GCM) 10K type strain sequencing project: providing services to taxonomists for standard genome sequencing and annotation.</title>
        <authorList>
            <consortium name="The Broad Institute Genomics Platform"/>
            <consortium name="The Broad Institute Genome Sequencing Center for Infectious Disease"/>
            <person name="Wu L."/>
            <person name="Ma J."/>
        </authorList>
    </citation>
    <scope>NUCLEOTIDE SEQUENCE [LARGE SCALE GENOMIC DNA]</scope>
    <source>
        <strain evidence="3">KACC 13778</strain>
    </source>
</reference>
<keyword evidence="3" id="KW-1185">Reference proteome</keyword>
<dbReference type="Gene3D" id="3.40.50.1820">
    <property type="entry name" value="alpha/beta hydrolase"/>
    <property type="match status" value="1"/>
</dbReference>
<proteinExistence type="predicted"/>
<feature type="domain" description="AB hydrolase-1" evidence="1">
    <location>
        <begin position="21"/>
        <end position="262"/>
    </location>
</feature>
<organism evidence="2 3">
    <name type="scientific">Nocardioides caricicola</name>
    <dbReference type="NCBI Taxonomy" id="634770"/>
    <lineage>
        <taxon>Bacteria</taxon>
        <taxon>Bacillati</taxon>
        <taxon>Actinomycetota</taxon>
        <taxon>Actinomycetes</taxon>
        <taxon>Propionibacteriales</taxon>
        <taxon>Nocardioidaceae</taxon>
        <taxon>Nocardioides</taxon>
    </lineage>
</organism>
<dbReference type="Proteomes" id="UP001595956">
    <property type="component" value="Unassembled WGS sequence"/>
</dbReference>
<dbReference type="GO" id="GO:0016787">
    <property type="term" value="F:hydrolase activity"/>
    <property type="evidence" value="ECO:0007669"/>
    <property type="project" value="UniProtKB-KW"/>
</dbReference>
<evidence type="ECO:0000313" key="3">
    <source>
        <dbReference type="Proteomes" id="UP001595956"/>
    </source>
</evidence>
<accession>A0ABW0N4F4</accession>
<evidence type="ECO:0000259" key="1">
    <source>
        <dbReference type="Pfam" id="PF00561"/>
    </source>
</evidence>
<dbReference type="InterPro" id="IPR050471">
    <property type="entry name" value="AB_hydrolase"/>
</dbReference>
<dbReference type="EMBL" id="JBHSMD010000005">
    <property type="protein sequence ID" value="MFC5494608.1"/>
    <property type="molecule type" value="Genomic_DNA"/>
</dbReference>
<protein>
    <submittedName>
        <fullName evidence="2">Alpha/beta fold hydrolase</fullName>
    </submittedName>
</protein>
<keyword evidence="2" id="KW-0378">Hydrolase</keyword>
<sequence>MQTVVVNETRVAYRRVGEGRPVLLCGGTGMPLIAWETSGFEAALVDAGFEVISHAARGVAPSDAPPPPYSVDDLATDAAGLVDHLGLTDVTAIGYSLGSFAVEVLGRQRPTWLRSVVMLAGAGPATAVLNATVAMEEELIAAVGHVPSATAAFQTLMTGLPPSLIGTDDPQVAQWAELFALQGDVWTSRDGEVGQAAAARAWASDESRMGRLGEIEVPSLVVAYEHDPMFPPASSRLAVAELRRGELATVAGASHAGLLTHPRDTAEVIVPFLGRS</sequence>
<dbReference type="SUPFAM" id="SSF53474">
    <property type="entry name" value="alpha/beta-Hydrolases"/>
    <property type="match status" value="1"/>
</dbReference>
<dbReference type="InterPro" id="IPR029058">
    <property type="entry name" value="AB_hydrolase_fold"/>
</dbReference>